<gene>
    <name evidence="1" type="ORF">N508_000507</name>
</gene>
<dbReference type="InterPro" id="IPR038522">
    <property type="entry name" value="T4/T6SS_DotU_sf"/>
</dbReference>
<dbReference type="KEGG" id="msch:N508_000507"/>
<dbReference type="NCBIfam" id="NF038228">
    <property type="entry name" value="IcmH_DotU_IVB"/>
    <property type="match status" value="1"/>
</dbReference>
<dbReference type="PANTHER" id="PTHR38033">
    <property type="entry name" value="MEMBRANE PROTEIN-RELATED"/>
    <property type="match status" value="1"/>
</dbReference>
<dbReference type="AlphaFoldDB" id="V2QEY5"/>
<keyword evidence="2" id="KW-1185">Reference proteome</keyword>
<protein>
    <submittedName>
        <fullName evidence="1">Uncharacterized protein</fullName>
    </submittedName>
</protein>
<reference evidence="1" key="2">
    <citation type="submission" date="2022-05" db="EMBL/GenBank/DDBJ databases">
        <authorList>
            <person name="Proctor A.L."/>
            <person name="Phillips G.J."/>
            <person name="Wannemuehler M.J."/>
        </authorList>
    </citation>
    <scope>NUCLEOTIDE SEQUENCE</scope>
    <source>
        <strain evidence="1">ASF457</strain>
    </source>
</reference>
<dbReference type="Proteomes" id="UP000017429">
    <property type="component" value="Chromosome"/>
</dbReference>
<dbReference type="PANTHER" id="PTHR38033:SF1">
    <property type="entry name" value="DOTU FAMILY TYPE IV_VI SECRETION SYSTEM PROTEIN"/>
    <property type="match status" value="1"/>
</dbReference>
<reference evidence="1" key="1">
    <citation type="journal article" date="2014" name="Genome Announc.">
        <title>Draft genome sequences of the altered schaedler flora, a defined bacterial community from gnotobiotic mice.</title>
        <authorList>
            <person name="Wannemuehler M.J."/>
            <person name="Overstreet A.M."/>
            <person name="Ward D.V."/>
            <person name="Phillips G.J."/>
        </authorList>
    </citation>
    <scope>NUCLEOTIDE SEQUENCE</scope>
    <source>
        <strain evidence="1">ASF457</strain>
    </source>
</reference>
<sequence length="268" mass="30920">MSNNNIIDDTEIQTAYNQNKDELLHSISFNGLETNPVMSSSLHLILLAKKISEDKECSEKAIEDFKREFINDILSISAKLSTLSKYDEQDITRFRYCLCVFIDEMVMKNQSFMENTYSSNSLSIRFFKEPSGGNKFFGIMDKWLENPAKNKDMLEFIYVCLILGYQGKFSVDNDGAKKLHLLMENIASAVAPTLNTDEMKAFELAYADNVKENFWSKYGHTLKKLTFIIIPVVIILTFYFGNYFLIYKSNLETSTYLSNKIKISEDKE</sequence>
<accession>V2QEY5</accession>
<dbReference type="Gene3D" id="1.25.40.590">
    <property type="entry name" value="Type IV / VI secretion system, DotU"/>
    <property type="match status" value="1"/>
</dbReference>
<dbReference type="eggNOG" id="COG3455">
    <property type="taxonomic scope" value="Bacteria"/>
</dbReference>
<name>V2QEY5_9BACT</name>
<dbReference type="EMBL" id="CP097562">
    <property type="protein sequence ID" value="USF23446.1"/>
    <property type="molecule type" value="Genomic_DNA"/>
</dbReference>
<dbReference type="InterPro" id="IPR017732">
    <property type="entry name" value="T4/T6SS_DotU"/>
</dbReference>
<dbReference type="RefSeq" id="WP_023276509.1">
    <property type="nucleotide sequence ID" value="NZ_CP097562.1"/>
</dbReference>
<proteinExistence type="predicted"/>
<reference evidence="1" key="3">
    <citation type="submission" date="2022-06" db="EMBL/GenBank/DDBJ databases">
        <title>Resources to Facilitate Use of the Altered Schaedler Flora (ASF) Mouse Model to Study Microbiome Function.</title>
        <authorList>
            <person name="Proctor A."/>
            <person name="Parvinroo S."/>
            <person name="Richie T."/>
            <person name="Jia X."/>
            <person name="Lee S.T.M."/>
            <person name="Karp P.D."/>
            <person name="Paley S."/>
            <person name="Kostic A.D."/>
            <person name="Pierre J.F."/>
            <person name="Wannemuehler M.J."/>
            <person name="Phillips G.J."/>
        </authorList>
    </citation>
    <scope>NUCLEOTIDE SEQUENCE</scope>
    <source>
        <strain evidence="1">ASF457</strain>
    </source>
</reference>
<dbReference type="Pfam" id="PF09850">
    <property type="entry name" value="DotU"/>
    <property type="match status" value="1"/>
</dbReference>
<evidence type="ECO:0000313" key="2">
    <source>
        <dbReference type="Proteomes" id="UP000017429"/>
    </source>
</evidence>
<dbReference type="NCBIfam" id="TIGR03349">
    <property type="entry name" value="IV_VI_DotU"/>
    <property type="match status" value="1"/>
</dbReference>
<organism evidence="1 2">
    <name type="scientific">Mucispirillum schaedleri ASF457</name>
    <dbReference type="NCBI Taxonomy" id="1379858"/>
    <lineage>
        <taxon>Bacteria</taxon>
        <taxon>Pseudomonadati</taxon>
        <taxon>Deferribacterota</taxon>
        <taxon>Deferribacteres</taxon>
        <taxon>Deferribacterales</taxon>
        <taxon>Mucispirillaceae</taxon>
        <taxon>Mucispirillum</taxon>
    </lineage>
</organism>
<evidence type="ECO:0000313" key="1">
    <source>
        <dbReference type="EMBL" id="USF23446.1"/>
    </source>
</evidence>